<evidence type="ECO:0000256" key="1">
    <source>
        <dbReference type="ARBA" id="ARBA00022553"/>
    </source>
</evidence>
<dbReference type="Proteomes" id="UP001500945">
    <property type="component" value="Unassembled WGS sequence"/>
</dbReference>
<feature type="domain" description="Response regulatory" evidence="3">
    <location>
        <begin position="8"/>
        <end position="122"/>
    </location>
</feature>
<gene>
    <name evidence="4" type="ORF">GCM10023168_29870</name>
</gene>
<dbReference type="InterPro" id="IPR011006">
    <property type="entry name" value="CheY-like_superfamily"/>
</dbReference>
<comment type="caution">
    <text evidence="4">The sequence shown here is derived from an EMBL/GenBank/DDBJ whole genome shotgun (WGS) entry which is preliminary data.</text>
</comment>
<evidence type="ECO:0000256" key="2">
    <source>
        <dbReference type="PROSITE-ProRule" id="PRU00169"/>
    </source>
</evidence>
<evidence type="ECO:0000313" key="4">
    <source>
        <dbReference type="EMBL" id="GAA4410304.1"/>
    </source>
</evidence>
<dbReference type="RefSeq" id="WP_345207412.1">
    <property type="nucleotide sequence ID" value="NZ_BAABGM010000020.1"/>
</dbReference>
<evidence type="ECO:0000259" key="3">
    <source>
        <dbReference type="PROSITE" id="PS50110"/>
    </source>
</evidence>
<feature type="modified residue" description="4-aspartylphosphate" evidence="2">
    <location>
        <position position="57"/>
    </location>
</feature>
<dbReference type="Pfam" id="PF00072">
    <property type="entry name" value="Response_reg"/>
    <property type="match status" value="1"/>
</dbReference>
<proteinExistence type="predicted"/>
<dbReference type="PANTHER" id="PTHR44591:SF3">
    <property type="entry name" value="RESPONSE REGULATORY DOMAIN-CONTAINING PROTEIN"/>
    <property type="match status" value="1"/>
</dbReference>
<evidence type="ECO:0000313" key="5">
    <source>
        <dbReference type="Proteomes" id="UP001500945"/>
    </source>
</evidence>
<protein>
    <recommendedName>
        <fullName evidence="3">Response regulatory domain-containing protein</fullName>
    </recommendedName>
</protein>
<keyword evidence="1 2" id="KW-0597">Phosphoprotein</keyword>
<sequence>MDTEGGRTVLILEDDPLIASFMAKALGKKAYDVVCVDRGAAALERVSTGGVGVLLLDLGLPDMDGLEVLRRLRSAGSTLPVVVVTSRSDPGDRVEATALGVHGYIVKPFPLADLVSAVEGSLAGR</sequence>
<dbReference type="PANTHER" id="PTHR44591">
    <property type="entry name" value="STRESS RESPONSE REGULATOR PROTEIN 1"/>
    <property type="match status" value="1"/>
</dbReference>
<dbReference type="PROSITE" id="PS50110">
    <property type="entry name" value="RESPONSE_REGULATORY"/>
    <property type="match status" value="1"/>
</dbReference>
<dbReference type="InterPro" id="IPR050595">
    <property type="entry name" value="Bact_response_regulator"/>
</dbReference>
<reference evidence="5" key="1">
    <citation type="journal article" date="2019" name="Int. J. Syst. Evol. Microbiol.">
        <title>The Global Catalogue of Microorganisms (GCM) 10K type strain sequencing project: providing services to taxonomists for standard genome sequencing and annotation.</title>
        <authorList>
            <consortium name="The Broad Institute Genomics Platform"/>
            <consortium name="The Broad Institute Genome Sequencing Center for Infectious Disease"/>
            <person name="Wu L."/>
            <person name="Ma J."/>
        </authorList>
    </citation>
    <scope>NUCLEOTIDE SEQUENCE [LARGE SCALE GENOMIC DNA]</scope>
    <source>
        <strain evidence="5">JCM 17809</strain>
    </source>
</reference>
<dbReference type="InterPro" id="IPR001789">
    <property type="entry name" value="Sig_transdc_resp-reg_receiver"/>
</dbReference>
<keyword evidence="5" id="KW-1185">Reference proteome</keyword>
<accession>A0ABP8KN82</accession>
<dbReference type="Gene3D" id="3.40.50.2300">
    <property type="match status" value="1"/>
</dbReference>
<organism evidence="4 5">
    <name type="scientific">Fodinibacter luteus</name>
    <dbReference type="NCBI Taxonomy" id="552064"/>
    <lineage>
        <taxon>Bacteria</taxon>
        <taxon>Bacillati</taxon>
        <taxon>Actinomycetota</taxon>
        <taxon>Actinomycetes</taxon>
        <taxon>Micrococcales</taxon>
        <taxon>Intrasporangiaceae</taxon>
        <taxon>Fodinibacter (ex Wang et al. 2009)</taxon>
    </lineage>
</organism>
<dbReference type="SUPFAM" id="SSF52172">
    <property type="entry name" value="CheY-like"/>
    <property type="match status" value="1"/>
</dbReference>
<dbReference type="SMART" id="SM00448">
    <property type="entry name" value="REC"/>
    <property type="match status" value="1"/>
</dbReference>
<dbReference type="EMBL" id="BAABGM010000020">
    <property type="protein sequence ID" value="GAA4410304.1"/>
    <property type="molecule type" value="Genomic_DNA"/>
</dbReference>
<name>A0ABP8KN82_9MICO</name>